<accession>A0ABU3N523</accession>
<dbReference type="PIRSF" id="PIRSF031679">
    <property type="entry name" value="Mtase_Alr7345_prd"/>
    <property type="match status" value="1"/>
</dbReference>
<dbReference type="Gene3D" id="3.40.50.150">
    <property type="entry name" value="Vaccinia Virus protein VP39"/>
    <property type="match status" value="1"/>
</dbReference>
<keyword evidence="2" id="KW-0489">Methyltransferase</keyword>
<dbReference type="InterPro" id="IPR029063">
    <property type="entry name" value="SAM-dependent_MTases_sf"/>
</dbReference>
<keyword evidence="2" id="KW-0808">Transferase</keyword>
<protein>
    <submittedName>
        <fullName evidence="2">Methyltransferase</fullName>
    </submittedName>
</protein>
<dbReference type="SUPFAM" id="SSF53335">
    <property type="entry name" value="S-adenosyl-L-methionine-dependent methyltransferases"/>
    <property type="match status" value="1"/>
</dbReference>
<name>A0ABU3N523_9SPHN</name>
<feature type="chain" id="PRO_5046944112" evidence="1">
    <location>
        <begin position="21"/>
        <end position="248"/>
    </location>
</feature>
<organism evidence="2">
    <name type="scientific">Sphingomonas psychrotolerans</name>
    <dbReference type="NCBI Taxonomy" id="1327635"/>
    <lineage>
        <taxon>Bacteria</taxon>
        <taxon>Pseudomonadati</taxon>
        <taxon>Pseudomonadota</taxon>
        <taxon>Alphaproteobacteria</taxon>
        <taxon>Sphingomonadales</taxon>
        <taxon>Sphingomonadaceae</taxon>
        <taxon>Sphingomonas</taxon>
    </lineage>
</organism>
<dbReference type="GO" id="GO:0032259">
    <property type="term" value="P:methylation"/>
    <property type="evidence" value="ECO:0007669"/>
    <property type="project" value="UniProtKB-KW"/>
</dbReference>
<sequence length="248" mass="26378">MKLLVTTALLALAAPLAADAQSVPAAITTALADSGRPAADKERDAARHPGELLAFAGIKPGDKVADFIMGGGYFTRILAKAVGNKGRVYAYQPAEFILFRAAYADEQKAAVAGYANVTPLSDSLGTVKFAEPLDAIITVQNWHDLHLKMSPPGFATAMAKRLYDSLKPGGVLLVVDHVATNDPGFTAPDTLHRIDPAAARAEIQSAGFKFDGSLPILANPADPHTAKVFDPSIRGKTDQFVFRFRKPR</sequence>
<comment type="caution">
    <text evidence="2">The sequence shown here is derived from an EMBL/GenBank/DDBJ whole genome shotgun (WGS) entry which is preliminary data.</text>
</comment>
<dbReference type="EMBL" id="JALMLT010000003">
    <property type="protein sequence ID" value="MDT8759488.1"/>
    <property type="molecule type" value="Genomic_DNA"/>
</dbReference>
<reference evidence="2" key="1">
    <citation type="submission" date="2022-04" db="EMBL/GenBank/DDBJ databases">
        <title>Tomato heritable bacteria conferring resistance against bacterial wilt.</title>
        <authorList>
            <person name="Yin J."/>
        </authorList>
    </citation>
    <scope>NUCLEOTIDE SEQUENCE</scope>
    <source>
        <strain evidence="2">Cra20</strain>
    </source>
</reference>
<evidence type="ECO:0000256" key="1">
    <source>
        <dbReference type="SAM" id="SignalP"/>
    </source>
</evidence>
<dbReference type="InterPro" id="IPR016980">
    <property type="entry name" value="S-AdoMet-dep_MeTrfase_Alr7345"/>
</dbReference>
<feature type="signal peptide" evidence="1">
    <location>
        <begin position="1"/>
        <end position="20"/>
    </location>
</feature>
<keyword evidence="1" id="KW-0732">Signal</keyword>
<proteinExistence type="predicted"/>
<evidence type="ECO:0000313" key="2">
    <source>
        <dbReference type="EMBL" id="MDT8759488.1"/>
    </source>
</evidence>
<gene>
    <name evidence="2" type="ORF">MZO42_12350</name>
</gene>
<dbReference type="GO" id="GO:0008168">
    <property type="term" value="F:methyltransferase activity"/>
    <property type="evidence" value="ECO:0007669"/>
    <property type="project" value="UniProtKB-KW"/>
</dbReference>